<dbReference type="AlphaFoldDB" id="A0A242AAE8"/>
<gene>
    <name evidence="1" type="ORF">A5886_003000</name>
</gene>
<dbReference type="SUPFAM" id="SSF52309">
    <property type="entry name" value="N-(deoxy)ribosyltransferase-like"/>
    <property type="match status" value="1"/>
</dbReference>
<evidence type="ECO:0000313" key="1">
    <source>
        <dbReference type="EMBL" id="OTN77899.1"/>
    </source>
</evidence>
<sequence>MNDSLAATIAAIKKSELVYMAGDVDATTLFELGIAISLGKTVYYVAEQAENKVAALLSYDVEQLKYISFQQFMDIMEAYM</sequence>
<accession>A0A242AAE8</accession>
<dbReference type="EMBL" id="NGKU01000001">
    <property type="protein sequence ID" value="OTN77899.1"/>
    <property type="molecule type" value="Genomic_DNA"/>
</dbReference>
<evidence type="ECO:0000313" key="2">
    <source>
        <dbReference type="Proteomes" id="UP000195043"/>
    </source>
</evidence>
<keyword evidence="2" id="KW-1185">Reference proteome</keyword>
<dbReference type="STRING" id="1834191.A5886_003000"/>
<proteinExistence type="predicted"/>
<reference evidence="1 2" key="1">
    <citation type="submission" date="2017-05" db="EMBL/GenBank/DDBJ databases">
        <title>The Genome Sequence of Enterococcus sp. 8G7_MSG3316.</title>
        <authorList>
            <consortium name="The Broad Institute Genomics Platform"/>
            <consortium name="The Broad Institute Genomic Center for Infectious Diseases"/>
            <person name="Earl A."/>
            <person name="Manson A."/>
            <person name="Schwartman J."/>
            <person name="Gilmore M."/>
            <person name="Abouelleil A."/>
            <person name="Cao P."/>
            <person name="Chapman S."/>
            <person name="Cusick C."/>
            <person name="Shea T."/>
            <person name="Young S."/>
            <person name="Neafsey D."/>
            <person name="Nusbaum C."/>
            <person name="Birren B."/>
        </authorList>
    </citation>
    <scope>NUCLEOTIDE SEQUENCE [LARGE SCALE GENOMIC DNA]</scope>
    <source>
        <strain evidence="1 2">8G7_MSG3316</strain>
    </source>
</reference>
<name>A0A242AAE8_9ENTE</name>
<dbReference type="RefSeq" id="WP_086275854.1">
    <property type="nucleotide sequence ID" value="NZ_NGKU01000001.1"/>
</dbReference>
<organism evidence="1 2">
    <name type="scientific">Candidatus Enterococcus testudinis</name>
    <dbReference type="NCBI Taxonomy" id="1834191"/>
    <lineage>
        <taxon>Bacteria</taxon>
        <taxon>Bacillati</taxon>
        <taxon>Bacillota</taxon>
        <taxon>Bacilli</taxon>
        <taxon>Lactobacillales</taxon>
        <taxon>Enterococcaceae</taxon>
        <taxon>Enterococcus</taxon>
    </lineage>
</organism>
<dbReference type="Proteomes" id="UP000195043">
    <property type="component" value="Unassembled WGS sequence"/>
</dbReference>
<dbReference type="Gene3D" id="3.40.50.450">
    <property type="match status" value="1"/>
</dbReference>
<protein>
    <submittedName>
        <fullName evidence="1">Uncharacterized protein</fullName>
    </submittedName>
</protein>
<dbReference type="OrthoDB" id="2199862at2"/>
<comment type="caution">
    <text evidence="1">The sequence shown here is derived from an EMBL/GenBank/DDBJ whole genome shotgun (WGS) entry which is preliminary data.</text>
</comment>